<organism evidence="1">
    <name type="scientific">mine drainage metagenome</name>
    <dbReference type="NCBI Taxonomy" id="410659"/>
    <lineage>
        <taxon>unclassified sequences</taxon>
        <taxon>metagenomes</taxon>
        <taxon>ecological metagenomes</taxon>
    </lineage>
</organism>
<protein>
    <submittedName>
        <fullName evidence="1">Uncharacterized protein</fullName>
    </submittedName>
</protein>
<dbReference type="AlphaFoldDB" id="A0A1J5R7X9"/>
<accession>A0A1J5R7X9</accession>
<name>A0A1J5R7X9_9ZZZZ</name>
<sequence>MVKAICALLLAGTCSIGQAFADPPQWGQMLKGFSAVGCNVQDGRAGRAARVLVLCNQDKVIAAVPALQSMGLLNPDLSQSTINLMPGMVATSFMMEIVSSMIDPYYKSHSSDLTMWEADLVIANNYGHLQRMPIFGFRFTRSLDSRVNWDNMDFQRLEKIAPGFHLYPGATSLLNGND</sequence>
<evidence type="ECO:0000313" key="1">
    <source>
        <dbReference type="EMBL" id="OIQ92112.1"/>
    </source>
</evidence>
<reference evidence="1" key="1">
    <citation type="submission" date="2016-10" db="EMBL/GenBank/DDBJ databases">
        <title>Sequence of Gallionella enrichment culture.</title>
        <authorList>
            <person name="Poehlein A."/>
            <person name="Muehling M."/>
            <person name="Daniel R."/>
        </authorList>
    </citation>
    <scope>NUCLEOTIDE SEQUENCE</scope>
</reference>
<proteinExistence type="predicted"/>
<gene>
    <name evidence="1" type="ORF">GALL_259490</name>
</gene>
<comment type="caution">
    <text evidence="1">The sequence shown here is derived from an EMBL/GenBank/DDBJ whole genome shotgun (WGS) entry which is preliminary data.</text>
</comment>
<dbReference type="EMBL" id="MLJW01000240">
    <property type="protein sequence ID" value="OIQ92112.1"/>
    <property type="molecule type" value="Genomic_DNA"/>
</dbReference>